<evidence type="ECO:0000313" key="1">
    <source>
        <dbReference type="EMBL" id="KAF3434739.1"/>
    </source>
</evidence>
<proteinExistence type="predicted"/>
<evidence type="ECO:0000313" key="2">
    <source>
        <dbReference type="Proteomes" id="UP000796880"/>
    </source>
</evidence>
<protein>
    <submittedName>
        <fullName evidence="1">Uncharacterized protein</fullName>
    </submittedName>
</protein>
<sequence>MYLATLLVTRRVVVELFSQAGVVGWQARKAFRSFPVLSREWTRLDWAPTGCPAMQKFTFMGLFDGLGLTLMGPGLTQKWGKFTHNSWPPSPSLFLRREVRTKAFGCGASKRPSLGRCVLRE</sequence>
<organism evidence="1 2">
    <name type="scientific">Rhamnella rubrinervis</name>
    <dbReference type="NCBI Taxonomy" id="2594499"/>
    <lineage>
        <taxon>Eukaryota</taxon>
        <taxon>Viridiplantae</taxon>
        <taxon>Streptophyta</taxon>
        <taxon>Embryophyta</taxon>
        <taxon>Tracheophyta</taxon>
        <taxon>Spermatophyta</taxon>
        <taxon>Magnoliopsida</taxon>
        <taxon>eudicotyledons</taxon>
        <taxon>Gunneridae</taxon>
        <taxon>Pentapetalae</taxon>
        <taxon>rosids</taxon>
        <taxon>fabids</taxon>
        <taxon>Rosales</taxon>
        <taxon>Rhamnaceae</taxon>
        <taxon>rhamnoid group</taxon>
        <taxon>Rhamneae</taxon>
        <taxon>Rhamnella</taxon>
    </lineage>
</organism>
<dbReference type="AlphaFoldDB" id="A0A8K0GQH4"/>
<comment type="caution">
    <text evidence="1">The sequence shown here is derived from an EMBL/GenBank/DDBJ whole genome shotgun (WGS) entry which is preliminary data.</text>
</comment>
<accession>A0A8K0GQH4</accession>
<dbReference type="EMBL" id="VOIH02000010">
    <property type="protein sequence ID" value="KAF3434739.1"/>
    <property type="molecule type" value="Genomic_DNA"/>
</dbReference>
<gene>
    <name evidence="1" type="ORF">FNV43_RR21824</name>
</gene>
<name>A0A8K0GQH4_9ROSA</name>
<dbReference type="Proteomes" id="UP000796880">
    <property type="component" value="Unassembled WGS sequence"/>
</dbReference>
<keyword evidence="2" id="KW-1185">Reference proteome</keyword>
<reference evidence="1" key="1">
    <citation type="submission" date="2020-03" db="EMBL/GenBank/DDBJ databases">
        <title>A high-quality chromosome-level genome assembly of a woody plant with both climbing and erect habits, Rhamnella rubrinervis.</title>
        <authorList>
            <person name="Lu Z."/>
            <person name="Yang Y."/>
            <person name="Zhu X."/>
            <person name="Sun Y."/>
        </authorList>
    </citation>
    <scope>NUCLEOTIDE SEQUENCE</scope>
    <source>
        <strain evidence="1">BYM</strain>
        <tissue evidence="1">Leaf</tissue>
    </source>
</reference>